<dbReference type="Pfam" id="PF00005">
    <property type="entry name" value="ABC_tran"/>
    <property type="match status" value="1"/>
</dbReference>
<evidence type="ECO:0000256" key="3">
    <source>
        <dbReference type="ARBA" id="ARBA00022475"/>
    </source>
</evidence>
<dbReference type="Proteomes" id="UP000288943">
    <property type="component" value="Chromosome"/>
</dbReference>
<keyword evidence="4" id="KW-0547">Nucleotide-binding</keyword>
<evidence type="ECO:0000259" key="7">
    <source>
        <dbReference type="PROSITE" id="PS50893"/>
    </source>
</evidence>
<dbReference type="EMBL" id="JAMDMJ010000003">
    <property type="protein sequence ID" value="MCY9594754.1"/>
    <property type="molecule type" value="Genomic_DNA"/>
</dbReference>
<reference evidence="9 10" key="1">
    <citation type="submission" date="2018-01" db="EMBL/GenBank/DDBJ databases">
        <title>The whole genome sequencing and assembly of Paenibacillus chitinolyticus KCCM 41400 strain.</title>
        <authorList>
            <person name="Kim J.-Y."/>
            <person name="Park M.-K."/>
            <person name="Lee Y.-J."/>
            <person name="Yi H."/>
            <person name="Bahn Y.-S."/>
            <person name="Kim J.F."/>
            <person name="Lee D.-W."/>
        </authorList>
    </citation>
    <scope>NUCLEOTIDE SEQUENCE [LARGE SCALE GENOMIC DNA]</scope>
    <source>
        <strain evidence="9 10">KCCM 41400</strain>
    </source>
</reference>
<dbReference type="InterPro" id="IPR030679">
    <property type="entry name" value="ABC_ATPase_HisP-typ"/>
</dbReference>
<proteinExistence type="predicted"/>
<dbReference type="PANTHER" id="PTHR43166">
    <property type="entry name" value="AMINO ACID IMPORT ATP-BINDING PROTEIN"/>
    <property type="match status" value="1"/>
</dbReference>
<dbReference type="AlphaFoldDB" id="A0A410X1R5"/>
<dbReference type="GO" id="GO:0015424">
    <property type="term" value="F:ABC-type amino acid transporter activity"/>
    <property type="evidence" value="ECO:0007669"/>
    <property type="project" value="InterPro"/>
</dbReference>
<dbReference type="KEGG" id="pchi:PC41400_23900"/>
<dbReference type="GeneID" id="95377842"/>
<evidence type="ECO:0000256" key="1">
    <source>
        <dbReference type="ARBA" id="ARBA00004202"/>
    </source>
</evidence>
<comment type="subcellular location">
    <subcellularLocation>
        <location evidence="1">Cell membrane</location>
        <topology evidence="1">Peripheral membrane protein</topology>
    </subcellularLocation>
</comment>
<dbReference type="InterPro" id="IPR017871">
    <property type="entry name" value="ABC_transporter-like_CS"/>
</dbReference>
<keyword evidence="3" id="KW-1003">Cell membrane</keyword>
<dbReference type="GO" id="GO:0005524">
    <property type="term" value="F:ATP binding"/>
    <property type="evidence" value="ECO:0007669"/>
    <property type="project" value="UniProtKB-KW"/>
</dbReference>
<dbReference type="PROSITE" id="PS00211">
    <property type="entry name" value="ABC_TRANSPORTER_1"/>
    <property type="match status" value="1"/>
</dbReference>
<dbReference type="Proteomes" id="UP001527202">
    <property type="component" value="Unassembled WGS sequence"/>
</dbReference>
<protein>
    <submittedName>
        <fullName evidence="9">Amino acid ABC transporter ATP-binding protein</fullName>
    </submittedName>
</protein>
<keyword evidence="2" id="KW-0813">Transport</keyword>
<accession>A0A410X1R5</accession>
<evidence type="ECO:0000313" key="10">
    <source>
        <dbReference type="Proteomes" id="UP000288943"/>
    </source>
</evidence>
<feature type="domain" description="ABC transporter" evidence="7">
    <location>
        <begin position="2"/>
        <end position="242"/>
    </location>
</feature>
<dbReference type="PIRSF" id="PIRSF039085">
    <property type="entry name" value="ABC_ATPase_HisP"/>
    <property type="match status" value="1"/>
</dbReference>
<name>A0A410X1R5_9BACL</name>
<dbReference type="PANTHER" id="PTHR43166:SF35">
    <property type="entry name" value="L-CYSTINE IMPORT ATP-BINDING PROTEIN TCYN"/>
    <property type="match status" value="1"/>
</dbReference>
<keyword evidence="5 9" id="KW-0067">ATP-binding</keyword>
<evidence type="ECO:0000256" key="4">
    <source>
        <dbReference type="ARBA" id="ARBA00022741"/>
    </source>
</evidence>
<dbReference type="CDD" id="cd03262">
    <property type="entry name" value="ABC_HisP_GlnQ"/>
    <property type="match status" value="1"/>
</dbReference>
<dbReference type="GO" id="GO:0016887">
    <property type="term" value="F:ATP hydrolysis activity"/>
    <property type="evidence" value="ECO:0007669"/>
    <property type="project" value="InterPro"/>
</dbReference>
<dbReference type="EMBL" id="CP026520">
    <property type="protein sequence ID" value="QAV20555.1"/>
    <property type="molecule type" value="Genomic_DNA"/>
</dbReference>
<organism evidence="9 10">
    <name type="scientific">Paenibacillus chitinolyticus</name>
    <dbReference type="NCBI Taxonomy" id="79263"/>
    <lineage>
        <taxon>Bacteria</taxon>
        <taxon>Bacillati</taxon>
        <taxon>Bacillota</taxon>
        <taxon>Bacilli</taxon>
        <taxon>Bacillales</taxon>
        <taxon>Paenibacillaceae</taxon>
        <taxon>Paenibacillus</taxon>
    </lineage>
</organism>
<dbReference type="InterPro" id="IPR027417">
    <property type="entry name" value="P-loop_NTPase"/>
</dbReference>
<evidence type="ECO:0000313" key="11">
    <source>
        <dbReference type="Proteomes" id="UP001527202"/>
    </source>
</evidence>
<keyword evidence="11" id="KW-1185">Reference proteome</keyword>
<evidence type="ECO:0000256" key="2">
    <source>
        <dbReference type="ARBA" id="ARBA00022448"/>
    </source>
</evidence>
<dbReference type="SUPFAM" id="SSF52540">
    <property type="entry name" value="P-loop containing nucleoside triphosphate hydrolases"/>
    <property type="match status" value="1"/>
</dbReference>
<evidence type="ECO:0000256" key="5">
    <source>
        <dbReference type="ARBA" id="ARBA00022840"/>
    </source>
</evidence>
<dbReference type="Gene3D" id="3.40.50.300">
    <property type="entry name" value="P-loop containing nucleotide triphosphate hydrolases"/>
    <property type="match status" value="1"/>
</dbReference>
<evidence type="ECO:0000313" key="8">
    <source>
        <dbReference type="EMBL" id="MCY9594754.1"/>
    </source>
</evidence>
<dbReference type="InterPro" id="IPR050086">
    <property type="entry name" value="MetN_ABC_transporter-like"/>
</dbReference>
<reference evidence="8 11" key="2">
    <citation type="submission" date="2022-05" db="EMBL/GenBank/DDBJ databases">
        <title>Genome Sequencing of Bee-Associated Microbes.</title>
        <authorList>
            <person name="Dunlap C."/>
        </authorList>
    </citation>
    <scope>NUCLEOTIDE SEQUENCE [LARGE SCALE GENOMIC DNA]</scope>
    <source>
        <strain evidence="8 11">NRRL B-23120</strain>
    </source>
</reference>
<sequence>MIELSHLKKQFQSQEVLRGISLNVARGETVVVIGPSGSGKTTLLRCINLLEVPDAGTLRIGDAGLDFTGGRKPSSQDILTLRRQTGMVFQSYELFPHMTALANVMEGPVTVQGKRAAEARDRAQELLAKVGLGDKAGLYPHQLSGGQQQRVGIARAMAMNPLVLLFDEPTSALDPELVGDVLEVIRQLAREGMTMVIVTHEMKFARDVADRIVFVDGGVIVEEGSPAQVLDSPSQERTRRFLHRISGG</sequence>
<dbReference type="FunFam" id="3.40.50.300:FF:000020">
    <property type="entry name" value="Amino acid ABC transporter ATP-binding component"/>
    <property type="match status" value="1"/>
</dbReference>
<gene>
    <name evidence="8" type="ORF">M5X16_03075</name>
    <name evidence="9" type="ORF">PC41400_23900</name>
</gene>
<keyword evidence="6" id="KW-0472">Membrane</keyword>
<dbReference type="RefSeq" id="WP_042230305.1">
    <property type="nucleotide sequence ID" value="NZ_CP026520.1"/>
</dbReference>
<dbReference type="GO" id="GO:0005886">
    <property type="term" value="C:plasma membrane"/>
    <property type="evidence" value="ECO:0007669"/>
    <property type="project" value="UniProtKB-SubCell"/>
</dbReference>
<dbReference type="SMART" id="SM00382">
    <property type="entry name" value="AAA"/>
    <property type="match status" value="1"/>
</dbReference>
<dbReference type="InterPro" id="IPR003593">
    <property type="entry name" value="AAA+_ATPase"/>
</dbReference>
<dbReference type="PROSITE" id="PS50893">
    <property type="entry name" value="ABC_TRANSPORTER_2"/>
    <property type="match status" value="1"/>
</dbReference>
<dbReference type="InterPro" id="IPR003439">
    <property type="entry name" value="ABC_transporter-like_ATP-bd"/>
</dbReference>
<dbReference type="OrthoDB" id="1679618at2"/>
<evidence type="ECO:0000313" key="9">
    <source>
        <dbReference type="EMBL" id="QAV20555.1"/>
    </source>
</evidence>
<evidence type="ECO:0000256" key="6">
    <source>
        <dbReference type="ARBA" id="ARBA00023136"/>
    </source>
</evidence>